<dbReference type="InterPro" id="IPR016176">
    <property type="entry name" value="Cbl-dep_enz_cat"/>
</dbReference>
<dbReference type="InterPro" id="IPR006099">
    <property type="entry name" value="MeMalonylCoA_mutase_a/b_cat"/>
</dbReference>
<dbReference type="GO" id="GO:0031419">
    <property type="term" value="F:cobalamin binding"/>
    <property type="evidence" value="ECO:0007669"/>
    <property type="project" value="InterPro"/>
</dbReference>
<dbReference type="EC" id="5.4.99.2" evidence="3"/>
<name>A0A0W8FL08_9ZZZZ</name>
<dbReference type="SUPFAM" id="SSF51703">
    <property type="entry name" value="Cobalamin (vitamin B12)-dependent enzymes"/>
    <property type="match status" value="1"/>
</dbReference>
<keyword evidence="1 3" id="KW-0413">Isomerase</keyword>
<dbReference type="NCBIfam" id="TIGR00641">
    <property type="entry name" value="acid_CoA_mut_N"/>
    <property type="match status" value="1"/>
</dbReference>
<dbReference type="AlphaFoldDB" id="A0A0W8FL08"/>
<gene>
    <name evidence="3" type="ORF">ASZ90_008781</name>
</gene>
<protein>
    <submittedName>
        <fullName evidence="3">Methylmalonyl-coa mutase</fullName>
        <ecNumber evidence="3">5.4.99.2</ecNumber>
    </submittedName>
</protein>
<dbReference type="GO" id="GO:0004494">
    <property type="term" value="F:methylmalonyl-CoA mutase activity"/>
    <property type="evidence" value="ECO:0007669"/>
    <property type="project" value="UniProtKB-EC"/>
</dbReference>
<dbReference type="Pfam" id="PF01642">
    <property type="entry name" value="MM_CoA_mutase"/>
    <property type="match status" value="1"/>
</dbReference>
<dbReference type="PANTHER" id="PTHR48101">
    <property type="entry name" value="METHYLMALONYL-COA MUTASE, MITOCHONDRIAL-RELATED"/>
    <property type="match status" value="1"/>
</dbReference>
<dbReference type="CDD" id="cd03680">
    <property type="entry name" value="MM_CoA_mutase_ICM_like"/>
    <property type="match status" value="1"/>
</dbReference>
<accession>A0A0W8FL08</accession>
<reference evidence="3" key="1">
    <citation type="journal article" date="2015" name="Proc. Natl. Acad. Sci. U.S.A.">
        <title>Networks of energetic and metabolic interactions define dynamics in microbial communities.</title>
        <authorList>
            <person name="Embree M."/>
            <person name="Liu J.K."/>
            <person name="Al-Bassam M.M."/>
            <person name="Zengler K."/>
        </authorList>
    </citation>
    <scope>NUCLEOTIDE SEQUENCE</scope>
</reference>
<organism evidence="3">
    <name type="scientific">hydrocarbon metagenome</name>
    <dbReference type="NCBI Taxonomy" id="938273"/>
    <lineage>
        <taxon>unclassified sequences</taxon>
        <taxon>metagenomes</taxon>
        <taxon>ecological metagenomes</taxon>
    </lineage>
</organism>
<evidence type="ECO:0000259" key="2">
    <source>
        <dbReference type="Pfam" id="PF01642"/>
    </source>
</evidence>
<evidence type="ECO:0000256" key="1">
    <source>
        <dbReference type="ARBA" id="ARBA00023235"/>
    </source>
</evidence>
<comment type="caution">
    <text evidence="3">The sequence shown here is derived from an EMBL/GenBank/DDBJ whole genome shotgun (WGS) entry which is preliminary data.</text>
</comment>
<dbReference type="InterPro" id="IPR006098">
    <property type="entry name" value="MMCoA_mutase_a_cat"/>
</dbReference>
<feature type="domain" description="Methylmalonyl-CoA mutase alpha/beta chain catalytic" evidence="2">
    <location>
        <begin position="38"/>
        <end position="553"/>
    </location>
</feature>
<proteinExistence type="predicted"/>
<dbReference type="Gene3D" id="3.20.20.240">
    <property type="entry name" value="Methylmalonyl-CoA mutase"/>
    <property type="match status" value="1"/>
</dbReference>
<dbReference type="PANTHER" id="PTHR48101:SF1">
    <property type="entry name" value="METHYLMALONYL-COA MUTASE, LARGE SUBUNIT"/>
    <property type="match status" value="1"/>
</dbReference>
<dbReference type="EMBL" id="LNQE01001062">
    <property type="protein sequence ID" value="KUG21425.1"/>
    <property type="molecule type" value="Genomic_DNA"/>
</dbReference>
<sequence length="560" mass="63236">MYFSKEMQESSLKLSKKWEDNVQKALKNNPDQKAHFSTVSDLEIKRLYTPENIKDINFAEDISVPGEFPYLRGNQVTGYRGRYWTFRMFSGMGSAQDTNQRWKMLLREGQTGLSTAFDFPTLMGYDSDSPKALGEVGKCGVAIDTLEDFLALMDGIPVDEVTTSMTINPPATVLLAMYCAAADIKGVPLNKIGGTIQNDMLKEFIAQKTFMCPPEPSVKLISDTVEFGTKFVPRWNTISISGYHIREAGSTAIQELAFTLRDGIEYVEDVVRRKGLNVDDFASRLSFFFNSHIDFFEEICKMRAARRMWAKIMRDRFHAKDPRSLWLRFHTQTAGCSLTAQQPYNNVIRTTVEALAAVLGGTQSLHTNSLDEVLCLPSEHAVEIALRTQQILAEETGVANTIDPLAGSYFIESLTNEMEEKAWEYIHKIDDMGGMIAAIEKGFPQMEISEAAYRFQRQLDAGEKTMVGVNKYATDSTHPIPLVDIDEKVGEEQIRRLKDVRRKRDNKTVKKSLDDIRGACKKGDNVMPYCIDAVKNLATLQEICDVYRDAYGEYKDPGLY</sequence>
<evidence type="ECO:0000313" key="3">
    <source>
        <dbReference type="EMBL" id="KUG21425.1"/>
    </source>
</evidence>